<dbReference type="AlphaFoldDB" id="A0A0A0DGH8"/>
<name>A0A0A0DGH8_9PROT</name>
<reference evidence="1 2" key="1">
    <citation type="submission" date="2014-01" db="EMBL/GenBank/DDBJ databases">
        <title>Genome sequence determination for a cystic fibrosis isolate, Inquilinus limosus.</title>
        <authorList>
            <person name="Pino M."/>
            <person name="Di Conza J."/>
            <person name="Gutkind G."/>
        </authorList>
    </citation>
    <scope>NUCLEOTIDE SEQUENCE [LARGE SCALE GENOMIC DNA]</scope>
    <source>
        <strain evidence="1 2">MP06</strain>
    </source>
</reference>
<organism evidence="1 2">
    <name type="scientific">Inquilinus limosus MP06</name>
    <dbReference type="NCBI Taxonomy" id="1398085"/>
    <lineage>
        <taxon>Bacteria</taxon>
        <taxon>Pseudomonadati</taxon>
        <taxon>Pseudomonadota</taxon>
        <taxon>Alphaproteobacteria</taxon>
        <taxon>Rhodospirillales</taxon>
        <taxon>Rhodospirillaceae</taxon>
        <taxon>Inquilinus</taxon>
    </lineage>
</organism>
<dbReference type="EMBL" id="JANX01000001">
    <property type="protein sequence ID" value="KGM36097.1"/>
    <property type="molecule type" value="Genomic_DNA"/>
</dbReference>
<gene>
    <name evidence="1" type="ORF">P409_00150</name>
</gene>
<comment type="caution">
    <text evidence="1">The sequence shown here is derived from an EMBL/GenBank/DDBJ whole genome shotgun (WGS) entry which is preliminary data.</text>
</comment>
<dbReference type="Proteomes" id="UP000029995">
    <property type="component" value="Unassembled WGS sequence"/>
</dbReference>
<protein>
    <submittedName>
        <fullName evidence="1">Uncharacterized protein</fullName>
    </submittedName>
</protein>
<proteinExistence type="predicted"/>
<evidence type="ECO:0000313" key="2">
    <source>
        <dbReference type="Proteomes" id="UP000029995"/>
    </source>
</evidence>
<accession>A0A0A0DGH8</accession>
<sequence>MGLDDFLNSGGPAVDGWIKIGESGISFGNNLTRFSGLRFRLQVAEIRYFQVVSFGNPAQYLKTADGVTCVEGGSWEQALARAGGKRPYESAELVFELLEDAVDPKSKQVIAASGTRWGYSTPYNASQKFKKLLSEIHALGIDPRTADVELKLDGEPKARNGNQWKEIVFELVGPYAVTIN</sequence>
<evidence type="ECO:0000313" key="1">
    <source>
        <dbReference type="EMBL" id="KGM36097.1"/>
    </source>
</evidence>